<organism evidence="1 2">
    <name type="scientific">Schizophyllum amplum</name>
    <dbReference type="NCBI Taxonomy" id="97359"/>
    <lineage>
        <taxon>Eukaryota</taxon>
        <taxon>Fungi</taxon>
        <taxon>Dikarya</taxon>
        <taxon>Basidiomycota</taxon>
        <taxon>Agaricomycotina</taxon>
        <taxon>Agaricomycetes</taxon>
        <taxon>Agaricomycetidae</taxon>
        <taxon>Agaricales</taxon>
        <taxon>Schizophyllaceae</taxon>
        <taxon>Schizophyllum</taxon>
    </lineage>
</organism>
<dbReference type="OrthoDB" id="5945905at2759"/>
<dbReference type="PANTHER" id="PTHR34615:SF1">
    <property type="entry name" value="PX DOMAIN-CONTAINING PROTEIN"/>
    <property type="match status" value="1"/>
</dbReference>
<accession>A0A550D0I8</accession>
<dbReference type="EMBL" id="VDMD01000001">
    <property type="protein sequence ID" value="TRM70554.1"/>
    <property type="molecule type" value="Genomic_DNA"/>
</dbReference>
<dbReference type="STRING" id="97359.A0A550D0I8"/>
<dbReference type="AlphaFoldDB" id="A0A550D0I8"/>
<gene>
    <name evidence="1" type="ORF">BD626DRAFT_373859</name>
</gene>
<feature type="non-terminal residue" evidence="1">
    <location>
        <position position="1"/>
    </location>
</feature>
<comment type="caution">
    <text evidence="1">The sequence shown here is derived from an EMBL/GenBank/DDBJ whole genome shotgun (WGS) entry which is preliminary data.</text>
</comment>
<sequence length="170" mass="19143">GGYRLSADMLRELTEQECEYRFGVDAEALLQMVVALDLPEVIHTPNRYRFSGVEALALTLARFNSTGDQFELSAVFDRPQSAISEIVNIVVLHIDNEWSHLLDFDHTCLLSPTSLQAYAAAVHAEGGPLRGVWGFIDCTIRRMAKPTFFQRQAYNGYKGYHALKFQAVML</sequence>
<keyword evidence="2" id="KW-1185">Reference proteome</keyword>
<evidence type="ECO:0000313" key="1">
    <source>
        <dbReference type="EMBL" id="TRM70554.1"/>
    </source>
</evidence>
<name>A0A550D0I8_9AGAR</name>
<dbReference type="Proteomes" id="UP000320762">
    <property type="component" value="Unassembled WGS sequence"/>
</dbReference>
<evidence type="ECO:0000313" key="2">
    <source>
        <dbReference type="Proteomes" id="UP000320762"/>
    </source>
</evidence>
<evidence type="ECO:0008006" key="3">
    <source>
        <dbReference type="Google" id="ProtNLM"/>
    </source>
</evidence>
<protein>
    <recommendedName>
        <fullName evidence="3">DDE Tnp4 domain-containing protein</fullName>
    </recommendedName>
</protein>
<dbReference type="PANTHER" id="PTHR34615">
    <property type="entry name" value="PX DOMAIN-CONTAINING PROTEIN"/>
    <property type="match status" value="1"/>
</dbReference>
<proteinExistence type="predicted"/>
<feature type="non-terminal residue" evidence="1">
    <location>
        <position position="170"/>
    </location>
</feature>
<reference evidence="1 2" key="1">
    <citation type="journal article" date="2019" name="New Phytol.">
        <title>Comparative genomics reveals unique wood-decay strategies and fruiting body development in the Schizophyllaceae.</title>
        <authorList>
            <person name="Almasi E."/>
            <person name="Sahu N."/>
            <person name="Krizsan K."/>
            <person name="Balint B."/>
            <person name="Kovacs G.M."/>
            <person name="Kiss B."/>
            <person name="Cseklye J."/>
            <person name="Drula E."/>
            <person name="Henrissat B."/>
            <person name="Nagy I."/>
            <person name="Chovatia M."/>
            <person name="Adam C."/>
            <person name="LaButti K."/>
            <person name="Lipzen A."/>
            <person name="Riley R."/>
            <person name="Grigoriev I.V."/>
            <person name="Nagy L.G."/>
        </authorList>
    </citation>
    <scope>NUCLEOTIDE SEQUENCE [LARGE SCALE GENOMIC DNA]</scope>
    <source>
        <strain evidence="1 2">NL-1724</strain>
    </source>
</reference>